<sequence length="501" mass="56850">MEEAFSRSSTTTSRSGYDMLTSVEDLIGRMVVASERKVSQCVEPDLALLALGFPYPSEATNDQLSILQSFYTKLLRNIEDNNDNDVEGSDNESESILTRLDKSEDDAMFLLYVLEFPLLVLAARKDTSGIANCYIDESYEISDISKRIIRNKTLLIWCRNVITNHQRCNCTSIIASAVSFLAAIDPRQGILFLPKVKKLIRKQIFDGKSDKEGFSILRKDLAGVVSRDDITHTLVANSILLQFHIIFNIYGESHVLTQMQRATNKECFTTALIRVKDKLDENLFRQLLLMVDSTFAIQYQNDIVHDQVTANNTLPYHNRDSTRSVFICGHEGCTNTATKKCNRCKLVGYCSRECQVASWKVHKKNCKTKPKIINTKKVEAATDVARQAPNPVLVRQEYLLKQSPNCSYVIVMPSGNKDTGVQLDHPMGKLMFRYYRMIEPSTPGAVFCIYDWLVGTYPKLESTIRNQLMAEYGIDPLSDTAKNGKIPEINEEEIYQMYLNK</sequence>
<organism evidence="6 7">
    <name type="scientific">Fragilariopsis cylindrus CCMP1102</name>
    <dbReference type="NCBI Taxonomy" id="635003"/>
    <lineage>
        <taxon>Eukaryota</taxon>
        <taxon>Sar</taxon>
        <taxon>Stramenopiles</taxon>
        <taxon>Ochrophyta</taxon>
        <taxon>Bacillariophyta</taxon>
        <taxon>Bacillariophyceae</taxon>
        <taxon>Bacillariophycidae</taxon>
        <taxon>Bacillariales</taxon>
        <taxon>Bacillariaceae</taxon>
        <taxon>Fragilariopsis</taxon>
    </lineage>
</organism>
<dbReference type="Gene3D" id="6.10.140.2220">
    <property type="match status" value="1"/>
</dbReference>
<dbReference type="SUPFAM" id="SSF144232">
    <property type="entry name" value="HIT/MYND zinc finger-like"/>
    <property type="match status" value="1"/>
</dbReference>
<keyword evidence="3" id="KW-0862">Zinc</keyword>
<name>A0A1E7ESA5_9STRA</name>
<evidence type="ECO:0000313" key="7">
    <source>
        <dbReference type="Proteomes" id="UP000095751"/>
    </source>
</evidence>
<dbReference type="PROSITE" id="PS01360">
    <property type="entry name" value="ZF_MYND_1"/>
    <property type="match status" value="1"/>
</dbReference>
<keyword evidence="7" id="KW-1185">Reference proteome</keyword>
<evidence type="ECO:0000313" key="6">
    <source>
        <dbReference type="EMBL" id="OEU08900.1"/>
    </source>
</evidence>
<dbReference type="EMBL" id="KV784378">
    <property type="protein sequence ID" value="OEU08900.1"/>
    <property type="molecule type" value="Genomic_DNA"/>
</dbReference>
<dbReference type="Proteomes" id="UP000095751">
    <property type="component" value="Unassembled WGS sequence"/>
</dbReference>
<evidence type="ECO:0000256" key="1">
    <source>
        <dbReference type="ARBA" id="ARBA00022723"/>
    </source>
</evidence>
<evidence type="ECO:0000256" key="4">
    <source>
        <dbReference type="PROSITE-ProRule" id="PRU00134"/>
    </source>
</evidence>
<dbReference type="OrthoDB" id="496827at2759"/>
<keyword evidence="1" id="KW-0479">Metal-binding</keyword>
<gene>
    <name evidence="6" type="ORF">FRACYDRAFT_249244</name>
</gene>
<dbReference type="KEGG" id="fcy:FRACYDRAFT_249244"/>
<dbReference type="InterPro" id="IPR002893">
    <property type="entry name" value="Znf_MYND"/>
</dbReference>
<dbReference type="AlphaFoldDB" id="A0A1E7ESA5"/>
<reference evidence="6 7" key="1">
    <citation type="submission" date="2016-09" db="EMBL/GenBank/DDBJ databases">
        <title>Extensive genetic diversity and differential bi-allelic expression allows diatom success in the polar Southern Ocean.</title>
        <authorList>
            <consortium name="DOE Joint Genome Institute"/>
            <person name="Mock T."/>
            <person name="Otillar R.P."/>
            <person name="Strauss J."/>
            <person name="Dupont C."/>
            <person name="Frickenhaus S."/>
            <person name="Maumus F."/>
            <person name="Mcmullan M."/>
            <person name="Sanges R."/>
            <person name="Schmutz J."/>
            <person name="Toseland A."/>
            <person name="Valas R."/>
            <person name="Veluchamy A."/>
            <person name="Ward B.J."/>
            <person name="Allen A."/>
            <person name="Barry K."/>
            <person name="Falciatore A."/>
            <person name="Ferrante M."/>
            <person name="Fortunato A.E."/>
            <person name="Gloeckner G."/>
            <person name="Gruber A."/>
            <person name="Hipkin R."/>
            <person name="Janech M."/>
            <person name="Kroth P."/>
            <person name="Leese F."/>
            <person name="Lindquist E."/>
            <person name="Lyon B.R."/>
            <person name="Martin J."/>
            <person name="Mayer C."/>
            <person name="Parker M."/>
            <person name="Quesneville H."/>
            <person name="Raymond J."/>
            <person name="Uhlig C."/>
            <person name="Valentin K.U."/>
            <person name="Worden A.Z."/>
            <person name="Armbrust E.V."/>
            <person name="Bowler C."/>
            <person name="Green B."/>
            <person name="Moulton V."/>
            <person name="Van Oosterhout C."/>
            <person name="Grigoriev I."/>
        </authorList>
    </citation>
    <scope>NUCLEOTIDE SEQUENCE [LARGE SCALE GENOMIC DNA]</scope>
    <source>
        <strain evidence="6 7">CCMP1102</strain>
    </source>
</reference>
<dbReference type="Pfam" id="PF01753">
    <property type="entry name" value="zf-MYND"/>
    <property type="match status" value="1"/>
</dbReference>
<evidence type="ECO:0000256" key="2">
    <source>
        <dbReference type="ARBA" id="ARBA00022771"/>
    </source>
</evidence>
<feature type="domain" description="MYND-type" evidence="5">
    <location>
        <begin position="325"/>
        <end position="366"/>
    </location>
</feature>
<evidence type="ECO:0000256" key="3">
    <source>
        <dbReference type="ARBA" id="ARBA00022833"/>
    </source>
</evidence>
<accession>A0A1E7ESA5</accession>
<dbReference type="PROSITE" id="PS50865">
    <property type="entry name" value="ZF_MYND_2"/>
    <property type="match status" value="1"/>
</dbReference>
<keyword evidence="2 4" id="KW-0863">Zinc-finger</keyword>
<dbReference type="GO" id="GO:0008270">
    <property type="term" value="F:zinc ion binding"/>
    <property type="evidence" value="ECO:0007669"/>
    <property type="project" value="UniProtKB-KW"/>
</dbReference>
<evidence type="ECO:0000259" key="5">
    <source>
        <dbReference type="PROSITE" id="PS50865"/>
    </source>
</evidence>
<proteinExistence type="predicted"/>
<dbReference type="InParanoid" id="A0A1E7ESA5"/>
<protein>
    <recommendedName>
        <fullName evidence="5">MYND-type domain-containing protein</fullName>
    </recommendedName>
</protein>